<evidence type="ECO:0000313" key="1">
    <source>
        <dbReference type="EMBL" id="NEZ56077.1"/>
    </source>
</evidence>
<sequence length="258" mass="29536">MAIIALKAWYLQDYEPIRDLERRPHDLRLAKNSLLKSALRADFLDDIADVRDAEWFQRYLEGDAVEFYIEGSGTYAIANIDLISHEIYFAKADSLANLDPTIFLCYQEEYPESSDLLQAALEPYVEKFNRRSRLPIKLVESHRLSNGPVRLNSNLMRHIRRSLLFIADATPIFEVDSDLPLLVPNPAVCVELGYALCNKRPEQLIVAQMERGDLPGQFPFDIAAQHKLEFTSKSALQKTLPKMLDAKLQRFNLGLVKN</sequence>
<dbReference type="RefSeq" id="WP_163698005.1">
    <property type="nucleotide sequence ID" value="NZ_QXHD01000004.1"/>
</dbReference>
<dbReference type="AlphaFoldDB" id="A0A6M0RIR5"/>
<reference evidence="1 2" key="1">
    <citation type="journal article" date="2020" name="Microb. Ecol.">
        <title>Ecogenomics of the Marine Benthic Filamentous Cyanobacterium Adonisia.</title>
        <authorList>
            <person name="Walter J.M."/>
            <person name="Coutinho F.H."/>
            <person name="Leomil L."/>
            <person name="Hargreaves P.I."/>
            <person name="Campeao M.E."/>
            <person name="Vieira V.V."/>
            <person name="Silva B.S."/>
            <person name="Fistarol G.O."/>
            <person name="Salomon P.S."/>
            <person name="Sawabe T."/>
            <person name="Mino S."/>
            <person name="Hosokawa M."/>
            <person name="Miyashita H."/>
            <person name="Maruyama F."/>
            <person name="van Verk M.C."/>
            <person name="Dutilh B.E."/>
            <person name="Thompson C.C."/>
            <person name="Thompson F.L."/>
        </authorList>
    </citation>
    <scope>NUCLEOTIDE SEQUENCE [LARGE SCALE GENOMIC DNA]</scope>
    <source>
        <strain evidence="1 2">CCMR0081</strain>
    </source>
</reference>
<dbReference type="EMBL" id="QXHD01000004">
    <property type="protein sequence ID" value="NEZ56077.1"/>
    <property type="molecule type" value="Genomic_DNA"/>
</dbReference>
<proteinExistence type="predicted"/>
<dbReference type="Proteomes" id="UP000481033">
    <property type="component" value="Unassembled WGS sequence"/>
</dbReference>
<gene>
    <name evidence="1" type="ORF">DXZ20_10415</name>
</gene>
<name>A0A6M0RIR5_9CYAN</name>
<organism evidence="1 2">
    <name type="scientific">Adonisia turfae CCMR0081</name>
    <dbReference type="NCBI Taxonomy" id="2292702"/>
    <lineage>
        <taxon>Bacteria</taxon>
        <taxon>Bacillati</taxon>
        <taxon>Cyanobacteriota</taxon>
        <taxon>Adonisia</taxon>
        <taxon>Adonisia turfae</taxon>
    </lineage>
</organism>
<keyword evidence="2" id="KW-1185">Reference proteome</keyword>
<protein>
    <submittedName>
        <fullName evidence="1">Uncharacterized protein</fullName>
    </submittedName>
</protein>
<evidence type="ECO:0000313" key="2">
    <source>
        <dbReference type="Proteomes" id="UP000481033"/>
    </source>
</evidence>
<comment type="caution">
    <text evidence="1">The sequence shown here is derived from an EMBL/GenBank/DDBJ whole genome shotgun (WGS) entry which is preliminary data.</text>
</comment>
<accession>A0A6M0RIR5</accession>